<protein>
    <recommendedName>
        <fullName evidence="2">Major capsid protein</fullName>
    </recommendedName>
</protein>
<evidence type="ECO:0008006" key="2">
    <source>
        <dbReference type="Google" id="ProtNLM"/>
    </source>
</evidence>
<reference evidence="1" key="1">
    <citation type="journal article" date="2021" name="Proc. Natl. Acad. Sci. U.S.A.">
        <title>A Catalog of Tens of Thousands of Viruses from Human Metagenomes Reveals Hidden Associations with Chronic Diseases.</title>
        <authorList>
            <person name="Tisza M.J."/>
            <person name="Buck C.B."/>
        </authorList>
    </citation>
    <scope>NUCLEOTIDE SEQUENCE</scope>
    <source>
        <strain evidence="1">Ctb8j11</strain>
    </source>
</reference>
<sequence length="412" mass="45227">MSKLTLNSISPSVFMVNAADGSGMERQRADIIAQGRMLFYDYAARGKNAMLKANGKTEEVKPMLGSTAYKQLNEKFQNDHLLYAAKLCCMRTGETAPTDFADFRRNGQRFFRNKDFYRVAQGIYQEIVQPIIPAVYSEAVDMWAETYEVGFGETKQITVGSNDIPVFQDSSWGASRSVPRNRFYTKDYTLNPQPKTAQINAKWFQLVGNNQDFGAFFANLVAGMYAKTMGMWNAALTAVKDDTTLIPSNLTFAFDSTNWVTAANRLSALNNTGLGGIFATGSMVALSKVLPTQATGSSNVNMDAALSMLLGGTYNSRGYLGEFMSVPLLPMRDVIIPGTQNTNPETMLSSTDIWMMASSGRKPMSIAYNSATPITIEIDPVMDSSDFEIAMNLTIALDTVAVFSSKIAHITI</sequence>
<evidence type="ECO:0000313" key="1">
    <source>
        <dbReference type="EMBL" id="DAE06438.1"/>
    </source>
</evidence>
<name>A0A8S5PH89_9CAUD</name>
<proteinExistence type="predicted"/>
<organism evidence="1">
    <name type="scientific">Siphoviridae sp. ctb8j11</name>
    <dbReference type="NCBI Taxonomy" id="2825564"/>
    <lineage>
        <taxon>Viruses</taxon>
        <taxon>Duplodnaviria</taxon>
        <taxon>Heunggongvirae</taxon>
        <taxon>Uroviricota</taxon>
        <taxon>Caudoviricetes</taxon>
    </lineage>
</organism>
<dbReference type="EMBL" id="BK015437">
    <property type="protein sequence ID" value="DAE06438.1"/>
    <property type="molecule type" value="Genomic_DNA"/>
</dbReference>
<accession>A0A8S5PH89</accession>